<evidence type="ECO:0000313" key="1">
    <source>
        <dbReference type="EMBL" id="CEM01694.1"/>
    </source>
</evidence>
<accession>A0A0G4ETW0</accession>
<dbReference type="EMBL" id="CDMY01000308">
    <property type="protein sequence ID" value="CEM01694.1"/>
    <property type="molecule type" value="Genomic_DNA"/>
</dbReference>
<evidence type="ECO:0000313" key="2">
    <source>
        <dbReference type="Proteomes" id="UP000041254"/>
    </source>
</evidence>
<keyword evidence="2" id="KW-1185">Reference proteome</keyword>
<proteinExistence type="predicted"/>
<organism evidence="1 2">
    <name type="scientific">Vitrella brassicaformis (strain CCMP3155)</name>
    <dbReference type="NCBI Taxonomy" id="1169540"/>
    <lineage>
        <taxon>Eukaryota</taxon>
        <taxon>Sar</taxon>
        <taxon>Alveolata</taxon>
        <taxon>Colpodellida</taxon>
        <taxon>Vitrellaceae</taxon>
        <taxon>Vitrella</taxon>
    </lineage>
</organism>
<reference evidence="1 2" key="1">
    <citation type="submission" date="2014-11" db="EMBL/GenBank/DDBJ databases">
        <authorList>
            <person name="Zhu J."/>
            <person name="Qi W."/>
            <person name="Song R."/>
        </authorList>
    </citation>
    <scope>NUCLEOTIDE SEQUENCE [LARGE SCALE GENOMIC DNA]</scope>
</reference>
<dbReference type="Proteomes" id="UP000041254">
    <property type="component" value="Unassembled WGS sequence"/>
</dbReference>
<sequence>MAPNTGPQYTRLQFIQAYRLYKQQQQQQEEEVAGARGQRITNTNIRRRQHIYYQASEMWAEGKDEGEIRGSLMAQLGGTMDVDEARTLVTRRQCHQERHERRPVAWE</sequence>
<name>A0A0G4ETW0_VITBC</name>
<dbReference type="AlphaFoldDB" id="A0A0G4ETW0"/>
<dbReference type="InParanoid" id="A0A0G4ETW0"/>
<gene>
    <name evidence="1" type="ORF">Vbra_8139</name>
</gene>
<dbReference type="VEuPathDB" id="CryptoDB:Vbra_8139"/>
<protein>
    <submittedName>
        <fullName evidence="1">Uncharacterized protein</fullName>
    </submittedName>
</protein>